<evidence type="ECO:0000256" key="2">
    <source>
        <dbReference type="ARBA" id="ARBA00005369"/>
    </source>
</evidence>
<dbReference type="AlphaFoldDB" id="A0AA85IYZ0"/>
<evidence type="ECO:0000256" key="4">
    <source>
        <dbReference type="ARBA" id="ARBA00022603"/>
    </source>
</evidence>
<sequence>MTSCILIISIVLLVCRKNIAWRSSGKTHAELINNLYKNRVITSEIVKSTMLSVDRGYFTNSSPYLDRPRPIGFAATISAPHMHAHALEALRDHLKPGSHALDVGSGSGYLTACMALMVGSTGVAVGIEHINELTEFALANVGNWMNHSKAAQSAGVELGKQLKLVTGDGRQGWPADAPYDAIHVGAAAPTIPNALKEQLSVGGRLVCPEGPEGGDQVLVQIDRLPDGSFRRESLMDVVYVPLTDKNLQLGLRYKLTTTTTSPPPLSSSSTAAAQQSKSIPDYSNGLLVVLPVLCIVLVLLTIHLQR</sequence>
<keyword evidence="5 8" id="KW-0808">Transferase</keyword>
<evidence type="ECO:0000256" key="7">
    <source>
        <dbReference type="ARBA" id="ARBA00035815"/>
    </source>
</evidence>
<dbReference type="PROSITE" id="PS01279">
    <property type="entry name" value="PCMT"/>
    <property type="match status" value="1"/>
</dbReference>
<keyword evidence="4 8" id="KW-0489">Methyltransferase</keyword>
<keyword evidence="9" id="KW-1133">Transmembrane helix</keyword>
<evidence type="ECO:0000256" key="8">
    <source>
        <dbReference type="RuleBase" id="RU003802"/>
    </source>
</evidence>
<feature type="transmembrane region" description="Helical" evidence="9">
    <location>
        <begin position="285"/>
        <end position="304"/>
    </location>
</feature>
<comment type="similarity">
    <text evidence="2 8">Belongs to the methyltransferase superfamily. L-isoaspartyl/D-aspartyl protein methyltransferase family.</text>
</comment>
<keyword evidence="11" id="KW-1185">Reference proteome</keyword>
<evidence type="ECO:0000256" key="5">
    <source>
        <dbReference type="ARBA" id="ARBA00022679"/>
    </source>
</evidence>
<dbReference type="InterPro" id="IPR029063">
    <property type="entry name" value="SAM-dependent_MTases_sf"/>
</dbReference>
<dbReference type="PANTHER" id="PTHR11579">
    <property type="entry name" value="PROTEIN-L-ISOASPARTATE O-METHYLTRANSFERASE"/>
    <property type="match status" value="1"/>
</dbReference>
<dbReference type="PANTHER" id="PTHR11579:SF0">
    <property type="entry name" value="PROTEIN-L-ISOASPARTATE(D-ASPARTATE) O-METHYLTRANSFERASE"/>
    <property type="match status" value="1"/>
</dbReference>
<keyword evidence="10" id="KW-0732">Signal</keyword>
<keyword evidence="6 8" id="KW-0949">S-adenosyl-L-methionine</keyword>
<evidence type="ECO:0000313" key="12">
    <source>
        <dbReference type="WBParaSite" id="TREG1_114650.1"/>
    </source>
</evidence>
<organism evidence="11 12">
    <name type="scientific">Trichobilharzia regenti</name>
    <name type="common">Nasal bird schistosome</name>
    <dbReference type="NCBI Taxonomy" id="157069"/>
    <lineage>
        <taxon>Eukaryota</taxon>
        <taxon>Metazoa</taxon>
        <taxon>Spiralia</taxon>
        <taxon>Lophotrochozoa</taxon>
        <taxon>Platyhelminthes</taxon>
        <taxon>Trematoda</taxon>
        <taxon>Digenea</taxon>
        <taxon>Strigeidida</taxon>
        <taxon>Schistosomatoidea</taxon>
        <taxon>Schistosomatidae</taxon>
        <taxon>Trichobilharzia</taxon>
    </lineage>
</organism>
<dbReference type="NCBIfam" id="TIGR00080">
    <property type="entry name" value="pimt"/>
    <property type="match status" value="1"/>
</dbReference>
<comment type="subcellular location">
    <subcellularLocation>
        <location evidence="1">Cytoplasm</location>
    </subcellularLocation>
</comment>
<proteinExistence type="inferred from homology"/>
<dbReference type="SUPFAM" id="SSF53335">
    <property type="entry name" value="S-adenosyl-L-methionine-dependent methyltransferases"/>
    <property type="match status" value="1"/>
</dbReference>
<evidence type="ECO:0000256" key="6">
    <source>
        <dbReference type="ARBA" id="ARBA00022691"/>
    </source>
</evidence>
<dbReference type="InterPro" id="IPR000682">
    <property type="entry name" value="PCMT"/>
</dbReference>
<dbReference type="GO" id="GO:0032259">
    <property type="term" value="P:methylation"/>
    <property type="evidence" value="ECO:0007669"/>
    <property type="project" value="UniProtKB-KW"/>
</dbReference>
<dbReference type="GO" id="GO:0005737">
    <property type="term" value="C:cytoplasm"/>
    <property type="evidence" value="ECO:0007669"/>
    <property type="project" value="UniProtKB-SubCell"/>
</dbReference>
<accession>A0AA85IYZ0</accession>
<dbReference type="Pfam" id="PF01135">
    <property type="entry name" value="PCMT"/>
    <property type="match status" value="1"/>
</dbReference>
<dbReference type="WBParaSite" id="TREG1_114650.1">
    <property type="protein sequence ID" value="TREG1_114650.1"/>
    <property type="gene ID" value="TREG1_114650"/>
</dbReference>
<dbReference type="GO" id="GO:0004719">
    <property type="term" value="F:protein-L-isoaspartate (D-aspartate) O-methyltransferase activity"/>
    <property type="evidence" value="ECO:0007669"/>
    <property type="project" value="UniProtKB-UniRule"/>
</dbReference>
<dbReference type="EC" id="2.1.1.77" evidence="8"/>
<dbReference type="Proteomes" id="UP000050795">
    <property type="component" value="Unassembled WGS sequence"/>
</dbReference>
<evidence type="ECO:0000256" key="3">
    <source>
        <dbReference type="ARBA" id="ARBA00022490"/>
    </source>
</evidence>
<keyword evidence="9" id="KW-0812">Transmembrane</keyword>
<evidence type="ECO:0000256" key="9">
    <source>
        <dbReference type="SAM" id="Phobius"/>
    </source>
</evidence>
<evidence type="ECO:0000313" key="11">
    <source>
        <dbReference type="Proteomes" id="UP000050795"/>
    </source>
</evidence>
<name>A0AA85IYZ0_TRIRE</name>
<feature type="signal peptide" evidence="10">
    <location>
        <begin position="1"/>
        <end position="20"/>
    </location>
</feature>
<reference evidence="12" key="2">
    <citation type="submission" date="2023-11" db="UniProtKB">
        <authorList>
            <consortium name="WormBaseParasite"/>
        </authorList>
    </citation>
    <scope>IDENTIFICATION</scope>
</reference>
<dbReference type="Gene3D" id="3.40.50.150">
    <property type="entry name" value="Vaccinia Virus protein VP39"/>
    <property type="match status" value="1"/>
</dbReference>
<feature type="chain" id="PRO_5041691621" description="Protein-L-isoaspartate O-methyltransferase" evidence="10">
    <location>
        <begin position="21"/>
        <end position="306"/>
    </location>
</feature>
<protein>
    <recommendedName>
        <fullName evidence="8">Protein-L-isoaspartate O-methyltransferase</fullName>
        <ecNumber evidence="8">2.1.1.77</ecNumber>
    </recommendedName>
</protein>
<comment type="catalytic activity">
    <reaction evidence="7">
        <text>[protein]-L-isoaspartate + S-adenosyl-L-methionine = [protein]-L-isoaspartate alpha-methyl ester + S-adenosyl-L-homocysteine</text>
        <dbReference type="Rhea" id="RHEA:12705"/>
        <dbReference type="Rhea" id="RHEA-COMP:12143"/>
        <dbReference type="Rhea" id="RHEA-COMP:12144"/>
        <dbReference type="ChEBI" id="CHEBI:57856"/>
        <dbReference type="ChEBI" id="CHEBI:59789"/>
        <dbReference type="ChEBI" id="CHEBI:90596"/>
        <dbReference type="ChEBI" id="CHEBI:90598"/>
        <dbReference type="EC" id="2.1.1.77"/>
    </reaction>
    <physiologicalReaction direction="left-to-right" evidence="7">
        <dbReference type="Rhea" id="RHEA:12706"/>
    </physiologicalReaction>
</comment>
<keyword evidence="9" id="KW-0472">Membrane</keyword>
<dbReference type="FunFam" id="3.40.50.150:FF:000027">
    <property type="entry name" value="Protein-L-isoaspartate O-methyltransferase"/>
    <property type="match status" value="1"/>
</dbReference>
<evidence type="ECO:0000256" key="1">
    <source>
        <dbReference type="ARBA" id="ARBA00004496"/>
    </source>
</evidence>
<evidence type="ECO:0000256" key="10">
    <source>
        <dbReference type="SAM" id="SignalP"/>
    </source>
</evidence>
<keyword evidence="3" id="KW-0963">Cytoplasm</keyword>
<reference evidence="11" key="1">
    <citation type="submission" date="2022-06" db="EMBL/GenBank/DDBJ databases">
        <authorList>
            <person name="Berger JAMES D."/>
            <person name="Berger JAMES D."/>
        </authorList>
    </citation>
    <scope>NUCLEOTIDE SEQUENCE [LARGE SCALE GENOMIC DNA]</scope>
</reference>